<evidence type="ECO:0008006" key="4">
    <source>
        <dbReference type="Google" id="ProtNLM"/>
    </source>
</evidence>
<comment type="caution">
    <text evidence="2">The sequence shown here is derived from an EMBL/GenBank/DDBJ whole genome shotgun (WGS) entry which is preliminary data.</text>
</comment>
<reference evidence="2 3" key="1">
    <citation type="submission" date="2020-05" db="EMBL/GenBank/DDBJ databases">
        <title>Aquincola sp. isolate from soil.</title>
        <authorList>
            <person name="Han J."/>
            <person name="Kim D.-U."/>
        </authorList>
    </citation>
    <scope>NUCLEOTIDE SEQUENCE [LARGE SCALE GENOMIC DNA]</scope>
    <source>
        <strain evidence="2 3">S2</strain>
    </source>
</reference>
<name>A0ABX2EEK8_9BURK</name>
<dbReference type="EMBL" id="JABRWJ010000002">
    <property type="protein sequence ID" value="NRF67053.1"/>
    <property type="molecule type" value="Genomic_DNA"/>
</dbReference>
<keyword evidence="1" id="KW-0732">Signal</keyword>
<feature type="chain" id="PRO_5046876196" description="Alpha/beta hydrolase" evidence="1">
    <location>
        <begin position="33"/>
        <end position="366"/>
    </location>
</feature>
<dbReference type="Proteomes" id="UP000737171">
    <property type="component" value="Unassembled WGS sequence"/>
</dbReference>
<dbReference type="RefSeq" id="WP_173122139.1">
    <property type="nucleotide sequence ID" value="NZ_JABRWJ010000002.1"/>
</dbReference>
<organism evidence="2 3">
    <name type="scientific">Pseudaquabacterium terrae</name>
    <dbReference type="NCBI Taxonomy" id="2732868"/>
    <lineage>
        <taxon>Bacteria</taxon>
        <taxon>Pseudomonadati</taxon>
        <taxon>Pseudomonadota</taxon>
        <taxon>Betaproteobacteria</taxon>
        <taxon>Burkholderiales</taxon>
        <taxon>Sphaerotilaceae</taxon>
        <taxon>Pseudaquabacterium</taxon>
    </lineage>
</organism>
<evidence type="ECO:0000256" key="1">
    <source>
        <dbReference type="SAM" id="SignalP"/>
    </source>
</evidence>
<protein>
    <recommendedName>
        <fullName evidence="4">Alpha/beta hydrolase</fullName>
    </recommendedName>
</protein>
<gene>
    <name evidence="2" type="ORF">HLB44_08675</name>
</gene>
<sequence>MRSDRGCTGVLRAGCGLVAFLAALGTSLAAQADSASLLAQAQAADPVRYAFVVARNTEIRATSDNKAFTMWWQPATGKVPAGVIVPLSGHDGWAHDGIYLWHAYAEKYGYAILSLQWWFGAGEATDDYYRPEHMYPLIAAALSDKGVKPGSVFFNGFSRGSANSYAMAALDHAATGRRFFGLVLSNAGGAAANYPPNQQIESGAFGPLPFSGIRWAMYCGQKDPDPMLSGCPAMTAARDWVVKHGASVVLFIDDPNGDHGGFMLNSANVETALASYAAILATTSNVLSNAESDCLFSWGEDTYAALLSPRRPASLVSAPYYYRHYAGTNTYVGVSSADNHLYLLDGRGALSDLGPAAPWSARAGCR</sequence>
<evidence type="ECO:0000313" key="3">
    <source>
        <dbReference type="Proteomes" id="UP000737171"/>
    </source>
</evidence>
<dbReference type="Gene3D" id="3.40.50.1820">
    <property type="entry name" value="alpha/beta hydrolase"/>
    <property type="match status" value="1"/>
</dbReference>
<feature type="signal peptide" evidence="1">
    <location>
        <begin position="1"/>
        <end position="32"/>
    </location>
</feature>
<accession>A0ABX2EEK8</accession>
<evidence type="ECO:0000313" key="2">
    <source>
        <dbReference type="EMBL" id="NRF67053.1"/>
    </source>
</evidence>
<dbReference type="InterPro" id="IPR029058">
    <property type="entry name" value="AB_hydrolase_fold"/>
</dbReference>
<proteinExistence type="predicted"/>
<keyword evidence="3" id="KW-1185">Reference proteome</keyword>
<dbReference type="SUPFAM" id="SSF53474">
    <property type="entry name" value="alpha/beta-Hydrolases"/>
    <property type="match status" value="1"/>
</dbReference>